<feature type="chain" id="PRO_5001825944" evidence="3">
    <location>
        <begin position="26"/>
        <end position="319"/>
    </location>
</feature>
<gene>
    <name evidence="5" type="ORF">JP75_00285</name>
</gene>
<sequence>MKLTKSKAALLAGCALFATVGGALAQDQEPVKATMIIYLDPSVQFFNPVVKGAQDAAAAFNVDLDVQYANNDPVRQNDLIDTAVATGVDGIAVAISSSDAFDDSICAAVEAGVVVIGFNNDDLEGAAGNCRQAYVGMNEFDSGYELGLRMIEQFDLKEGDTVFNPREIPEASFAVARGGGIEKAMSEHGIKVETVRAGLDPAEAQNVMAQALIANPDIKAVFGTGSVTSTVGAGAIKDAGVEVPFGGFDLAVEIADAVESGAMFATMDQQPYLQGYYPIAQIALAARYGLTPTDVDTGQGAFLDQARIGTVKPLIGSYR</sequence>
<evidence type="ECO:0000259" key="4">
    <source>
        <dbReference type="Pfam" id="PF13407"/>
    </source>
</evidence>
<dbReference type="OrthoDB" id="257716at2"/>
<proteinExistence type="inferred from homology"/>
<dbReference type="RefSeq" id="WP_035077550.1">
    <property type="nucleotide sequence ID" value="NZ_JQGC01000001.1"/>
</dbReference>
<dbReference type="EMBL" id="JQGC01000001">
    <property type="protein sequence ID" value="KFL32636.1"/>
    <property type="molecule type" value="Genomic_DNA"/>
</dbReference>
<comment type="caution">
    <text evidence="5">The sequence shown here is derived from an EMBL/GenBank/DDBJ whole genome shotgun (WGS) entry which is preliminary data.</text>
</comment>
<protein>
    <submittedName>
        <fullName evidence="5">ABC transporter substrate-binding protein</fullName>
    </submittedName>
</protein>
<comment type="similarity">
    <text evidence="2">Belongs to the bacterial solute-binding protein 2 family.</text>
</comment>
<reference evidence="5 6" key="1">
    <citation type="submission" date="2014-08" db="EMBL/GenBank/DDBJ databases">
        <authorList>
            <person name="Hassan Y.I."/>
            <person name="Lepp D."/>
            <person name="Zhou T."/>
        </authorList>
    </citation>
    <scope>NUCLEOTIDE SEQUENCE [LARGE SCALE GENOMIC DNA]</scope>
    <source>
        <strain evidence="5 6">IFO13584</strain>
    </source>
</reference>
<evidence type="ECO:0000256" key="3">
    <source>
        <dbReference type="SAM" id="SignalP"/>
    </source>
</evidence>
<organism evidence="5 6">
    <name type="scientific">Devosia riboflavina</name>
    <dbReference type="NCBI Taxonomy" id="46914"/>
    <lineage>
        <taxon>Bacteria</taxon>
        <taxon>Pseudomonadati</taxon>
        <taxon>Pseudomonadota</taxon>
        <taxon>Alphaproteobacteria</taxon>
        <taxon>Hyphomicrobiales</taxon>
        <taxon>Devosiaceae</taxon>
        <taxon>Devosia</taxon>
    </lineage>
</organism>
<name>A0A087M6Y3_9HYPH</name>
<dbReference type="AlphaFoldDB" id="A0A087M6Y3"/>
<dbReference type="PANTHER" id="PTHR30036:SF7">
    <property type="entry name" value="ABC TRANSPORTER PERIPLASMIC-BINDING PROTEIN YPHF"/>
    <property type="match status" value="1"/>
</dbReference>
<dbReference type="STRING" id="46914.JP75_00285"/>
<evidence type="ECO:0000313" key="5">
    <source>
        <dbReference type="EMBL" id="KFL32636.1"/>
    </source>
</evidence>
<dbReference type="GO" id="GO:0030246">
    <property type="term" value="F:carbohydrate binding"/>
    <property type="evidence" value="ECO:0007669"/>
    <property type="project" value="TreeGrafter"/>
</dbReference>
<evidence type="ECO:0000313" key="6">
    <source>
        <dbReference type="Proteomes" id="UP000028981"/>
    </source>
</evidence>
<dbReference type="SUPFAM" id="SSF53822">
    <property type="entry name" value="Periplasmic binding protein-like I"/>
    <property type="match status" value="1"/>
</dbReference>
<dbReference type="Pfam" id="PF13407">
    <property type="entry name" value="Peripla_BP_4"/>
    <property type="match status" value="1"/>
</dbReference>
<keyword evidence="3" id="KW-0732">Signal</keyword>
<dbReference type="InterPro" id="IPR028082">
    <property type="entry name" value="Peripla_BP_I"/>
</dbReference>
<keyword evidence="6" id="KW-1185">Reference proteome</keyword>
<feature type="domain" description="Periplasmic binding protein" evidence="4">
    <location>
        <begin position="42"/>
        <end position="285"/>
    </location>
</feature>
<accession>A0A087M6Y3</accession>
<dbReference type="InterPro" id="IPR025997">
    <property type="entry name" value="SBP_2_dom"/>
</dbReference>
<feature type="signal peptide" evidence="3">
    <location>
        <begin position="1"/>
        <end position="25"/>
    </location>
</feature>
<dbReference type="InterPro" id="IPR050555">
    <property type="entry name" value="Bact_Solute-Bind_Prot2"/>
</dbReference>
<evidence type="ECO:0000256" key="1">
    <source>
        <dbReference type="ARBA" id="ARBA00004418"/>
    </source>
</evidence>
<dbReference type="GO" id="GO:0030288">
    <property type="term" value="C:outer membrane-bounded periplasmic space"/>
    <property type="evidence" value="ECO:0007669"/>
    <property type="project" value="TreeGrafter"/>
</dbReference>
<comment type="subcellular location">
    <subcellularLocation>
        <location evidence="1">Periplasm</location>
    </subcellularLocation>
</comment>
<evidence type="ECO:0000256" key="2">
    <source>
        <dbReference type="ARBA" id="ARBA00007639"/>
    </source>
</evidence>
<dbReference type="CDD" id="cd19966">
    <property type="entry name" value="PBP1_ABC_sugar_binding-like"/>
    <property type="match status" value="1"/>
</dbReference>
<dbReference type="Proteomes" id="UP000028981">
    <property type="component" value="Unassembled WGS sequence"/>
</dbReference>
<dbReference type="PANTHER" id="PTHR30036">
    <property type="entry name" value="D-XYLOSE-BINDING PERIPLASMIC PROTEIN"/>
    <property type="match status" value="1"/>
</dbReference>
<dbReference type="Gene3D" id="3.40.50.2300">
    <property type="match status" value="2"/>
</dbReference>